<accession>A0A974CNT9</accession>
<sequence length="90" mass="10436">MQLTAYRGSQKEERVSTKKVNNPLMDIKAKELCQMTALFCTADVFRCTWKNRFMIVTNSSALTYSSFCIESVMSRTPWNLHSQGHIYYVV</sequence>
<proteinExistence type="predicted"/>
<gene>
    <name evidence="1" type="ORF">XELAEV_18031716mg</name>
</gene>
<name>A0A974CNT9_XENLA</name>
<evidence type="ECO:0000313" key="1">
    <source>
        <dbReference type="EMBL" id="OCT76513.1"/>
    </source>
</evidence>
<reference evidence="2" key="1">
    <citation type="journal article" date="2016" name="Nature">
        <title>Genome evolution in the allotetraploid frog Xenopus laevis.</title>
        <authorList>
            <person name="Session A.M."/>
            <person name="Uno Y."/>
            <person name="Kwon T."/>
            <person name="Chapman J.A."/>
            <person name="Toyoda A."/>
            <person name="Takahashi S."/>
            <person name="Fukui A."/>
            <person name="Hikosaka A."/>
            <person name="Suzuki A."/>
            <person name="Kondo M."/>
            <person name="van Heeringen S.J."/>
            <person name="Quigley I."/>
            <person name="Heinz S."/>
            <person name="Ogino H."/>
            <person name="Ochi H."/>
            <person name="Hellsten U."/>
            <person name="Lyons J.B."/>
            <person name="Simakov O."/>
            <person name="Putnam N."/>
            <person name="Stites J."/>
            <person name="Kuroki Y."/>
            <person name="Tanaka T."/>
            <person name="Michiue T."/>
            <person name="Watanabe M."/>
            <person name="Bogdanovic O."/>
            <person name="Lister R."/>
            <person name="Georgiou G."/>
            <person name="Paranjpe S.S."/>
            <person name="van Kruijsbergen I."/>
            <person name="Shu S."/>
            <person name="Carlson J."/>
            <person name="Kinoshita T."/>
            <person name="Ohta Y."/>
            <person name="Mawaribuchi S."/>
            <person name="Jenkins J."/>
            <person name="Grimwood J."/>
            <person name="Schmutz J."/>
            <person name="Mitros T."/>
            <person name="Mozaffari S.V."/>
            <person name="Suzuki Y."/>
            <person name="Haramoto Y."/>
            <person name="Yamamoto T.S."/>
            <person name="Takagi C."/>
            <person name="Heald R."/>
            <person name="Miller K."/>
            <person name="Haudenschild C."/>
            <person name="Kitzman J."/>
            <person name="Nakayama T."/>
            <person name="Izutsu Y."/>
            <person name="Robert J."/>
            <person name="Fortriede J."/>
            <person name="Burns K."/>
            <person name="Lotay V."/>
            <person name="Karimi K."/>
            <person name="Yasuoka Y."/>
            <person name="Dichmann D.S."/>
            <person name="Flajnik M.F."/>
            <person name="Houston D.W."/>
            <person name="Shendure J."/>
            <person name="DuPasquier L."/>
            <person name="Vize P.D."/>
            <person name="Zorn A.M."/>
            <person name="Ito M."/>
            <person name="Marcotte E.M."/>
            <person name="Wallingford J.B."/>
            <person name="Ito Y."/>
            <person name="Asashima M."/>
            <person name="Ueno N."/>
            <person name="Matsuda Y."/>
            <person name="Veenstra G.J."/>
            <person name="Fujiyama A."/>
            <person name="Harland R.M."/>
            <person name="Taira M."/>
            <person name="Rokhsar D.S."/>
        </authorList>
    </citation>
    <scope>NUCLEOTIDE SEQUENCE [LARGE SCALE GENOMIC DNA]</scope>
    <source>
        <strain evidence="2">J</strain>
    </source>
</reference>
<organism evidence="1 2">
    <name type="scientific">Xenopus laevis</name>
    <name type="common">African clawed frog</name>
    <dbReference type="NCBI Taxonomy" id="8355"/>
    <lineage>
        <taxon>Eukaryota</taxon>
        <taxon>Metazoa</taxon>
        <taxon>Chordata</taxon>
        <taxon>Craniata</taxon>
        <taxon>Vertebrata</taxon>
        <taxon>Euteleostomi</taxon>
        <taxon>Amphibia</taxon>
        <taxon>Batrachia</taxon>
        <taxon>Anura</taxon>
        <taxon>Pipoidea</taxon>
        <taxon>Pipidae</taxon>
        <taxon>Xenopodinae</taxon>
        <taxon>Xenopus</taxon>
        <taxon>Xenopus</taxon>
    </lineage>
</organism>
<protein>
    <submittedName>
        <fullName evidence="1">Uncharacterized protein</fullName>
    </submittedName>
</protein>
<dbReference type="EMBL" id="CM004476">
    <property type="protein sequence ID" value="OCT76513.1"/>
    <property type="molecule type" value="Genomic_DNA"/>
</dbReference>
<dbReference type="Proteomes" id="UP000694892">
    <property type="component" value="Chromosome 6L"/>
</dbReference>
<dbReference type="AlphaFoldDB" id="A0A974CNT9"/>
<evidence type="ECO:0000313" key="2">
    <source>
        <dbReference type="Proteomes" id="UP000694892"/>
    </source>
</evidence>